<accession>A0A502GDL2</accession>
<dbReference type="OrthoDB" id="6166765at2"/>
<name>A0A502GDL2_9PROT</name>
<dbReference type="EMBL" id="RCZP01000004">
    <property type="protein sequence ID" value="TPG59126.1"/>
    <property type="molecule type" value="Genomic_DNA"/>
</dbReference>
<proteinExistence type="predicted"/>
<organism evidence="1 2">
    <name type="scientific">Muricoccus nepalensis</name>
    <dbReference type="NCBI Taxonomy" id="1854500"/>
    <lineage>
        <taxon>Bacteria</taxon>
        <taxon>Pseudomonadati</taxon>
        <taxon>Pseudomonadota</taxon>
        <taxon>Alphaproteobacteria</taxon>
        <taxon>Acetobacterales</taxon>
        <taxon>Roseomonadaceae</taxon>
        <taxon>Muricoccus</taxon>
    </lineage>
</organism>
<reference evidence="1 2" key="1">
    <citation type="journal article" date="2019" name="Environ. Microbiol.">
        <title>Species interactions and distinct microbial communities in high Arctic permafrost affected cryosols are associated with the CH4 and CO2 gas fluxes.</title>
        <authorList>
            <person name="Altshuler I."/>
            <person name="Hamel J."/>
            <person name="Turney S."/>
            <person name="Magnuson E."/>
            <person name="Levesque R."/>
            <person name="Greer C."/>
            <person name="Whyte L.G."/>
        </authorList>
    </citation>
    <scope>NUCLEOTIDE SEQUENCE [LARGE SCALE GENOMIC DNA]</scope>
    <source>
        <strain evidence="1 2">S9.3B</strain>
    </source>
</reference>
<dbReference type="AlphaFoldDB" id="A0A502GDL2"/>
<keyword evidence="2" id="KW-1185">Reference proteome</keyword>
<gene>
    <name evidence="1" type="ORF">EAH89_07200</name>
</gene>
<evidence type="ECO:0000313" key="1">
    <source>
        <dbReference type="EMBL" id="TPG59126.1"/>
    </source>
</evidence>
<protein>
    <submittedName>
        <fullName evidence="1">Uncharacterized protein</fullName>
    </submittedName>
</protein>
<sequence length="130" mass="13905">MQVLRLSRFLGWFSIALGLAELLGGRSLARQLGMQRHTNLIRAFGVREVANGAAILANPGSTPLLLARVAGDALDLAVLAGTRVYGPRERTNARWAIAAVAGVTLLDLLCAARLGTEDDDELPALPVYWD</sequence>
<dbReference type="RefSeq" id="WP_140882114.1">
    <property type="nucleotide sequence ID" value="NZ_RCZP01000004.1"/>
</dbReference>
<evidence type="ECO:0000313" key="2">
    <source>
        <dbReference type="Proteomes" id="UP000317078"/>
    </source>
</evidence>
<comment type="caution">
    <text evidence="1">The sequence shown here is derived from an EMBL/GenBank/DDBJ whole genome shotgun (WGS) entry which is preliminary data.</text>
</comment>
<dbReference type="Proteomes" id="UP000317078">
    <property type="component" value="Unassembled WGS sequence"/>
</dbReference>